<dbReference type="InterPro" id="IPR036404">
    <property type="entry name" value="Jacalin-like_lectin_dom_sf"/>
</dbReference>
<dbReference type="PANTHER" id="PTHR47293:SF46">
    <property type="entry name" value="JACALIN-TYPE LECTIN DOMAIN-CONTAINING PROTEIN"/>
    <property type="match status" value="1"/>
</dbReference>
<evidence type="ECO:0000256" key="2">
    <source>
        <dbReference type="ARBA" id="ARBA00022734"/>
    </source>
</evidence>
<gene>
    <name evidence="4" type="ORF">DY000_02035944</name>
</gene>
<dbReference type="Pfam" id="PF01419">
    <property type="entry name" value="Jacalin"/>
    <property type="match status" value="1"/>
</dbReference>
<dbReference type="EMBL" id="QGKV02000649">
    <property type="protein sequence ID" value="KAF3582110.1"/>
    <property type="molecule type" value="Genomic_DNA"/>
</dbReference>
<feature type="domain" description="Jacalin-type lectin" evidence="3">
    <location>
        <begin position="2"/>
        <end position="150"/>
    </location>
</feature>
<name>A0ABQ7DY10_BRACR</name>
<reference evidence="4 5" key="1">
    <citation type="journal article" date="2020" name="BMC Genomics">
        <title>Intraspecific diversification of the crop wild relative Brassica cretica Lam. using demographic model selection.</title>
        <authorList>
            <person name="Kioukis A."/>
            <person name="Michalopoulou V.A."/>
            <person name="Briers L."/>
            <person name="Pirintsos S."/>
            <person name="Studholme D.J."/>
            <person name="Pavlidis P."/>
            <person name="Sarris P.F."/>
        </authorList>
    </citation>
    <scope>NUCLEOTIDE SEQUENCE [LARGE SCALE GENOMIC DNA]</scope>
    <source>
        <strain evidence="5">cv. PFS-1207/04</strain>
    </source>
</reference>
<dbReference type="Pfam" id="PF13966">
    <property type="entry name" value="zf-RVT"/>
    <property type="match status" value="1"/>
</dbReference>
<evidence type="ECO:0000256" key="1">
    <source>
        <dbReference type="ARBA" id="ARBA00006568"/>
    </source>
</evidence>
<dbReference type="PROSITE" id="PS51752">
    <property type="entry name" value="JACALIN_LECTIN"/>
    <property type="match status" value="1"/>
</dbReference>
<organism evidence="4 5">
    <name type="scientific">Brassica cretica</name>
    <name type="common">Mustard</name>
    <dbReference type="NCBI Taxonomy" id="69181"/>
    <lineage>
        <taxon>Eukaryota</taxon>
        <taxon>Viridiplantae</taxon>
        <taxon>Streptophyta</taxon>
        <taxon>Embryophyta</taxon>
        <taxon>Tracheophyta</taxon>
        <taxon>Spermatophyta</taxon>
        <taxon>Magnoliopsida</taxon>
        <taxon>eudicotyledons</taxon>
        <taxon>Gunneridae</taxon>
        <taxon>Pentapetalae</taxon>
        <taxon>rosids</taxon>
        <taxon>malvids</taxon>
        <taxon>Brassicales</taxon>
        <taxon>Brassicaceae</taxon>
        <taxon>Brassiceae</taxon>
        <taxon>Brassica</taxon>
    </lineage>
</organism>
<keyword evidence="2" id="KW-0430">Lectin</keyword>
<evidence type="ECO:0000313" key="4">
    <source>
        <dbReference type="EMBL" id="KAF3582110.1"/>
    </source>
</evidence>
<keyword evidence="5" id="KW-1185">Reference proteome</keyword>
<dbReference type="SUPFAM" id="SSF51101">
    <property type="entry name" value="Mannose-binding lectins"/>
    <property type="match status" value="1"/>
</dbReference>
<comment type="caution">
    <text evidence="4">The sequence shown here is derived from an EMBL/GenBank/DDBJ whole genome shotgun (WGS) entry which is preliminary data.</text>
</comment>
<accession>A0ABQ7DY10</accession>
<dbReference type="Gene3D" id="2.100.10.30">
    <property type="entry name" value="Jacalin-like lectin domain"/>
    <property type="match status" value="1"/>
</dbReference>
<dbReference type="Proteomes" id="UP000266723">
    <property type="component" value="Unassembled WGS sequence"/>
</dbReference>
<dbReference type="PANTHER" id="PTHR47293">
    <property type="entry name" value="JACALIN-RELATED LECTIN 3"/>
    <property type="match status" value="1"/>
</dbReference>
<protein>
    <recommendedName>
        <fullName evidence="3">Jacalin-type lectin domain-containing protein</fullName>
    </recommendedName>
</protein>
<evidence type="ECO:0000313" key="5">
    <source>
        <dbReference type="Proteomes" id="UP000266723"/>
    </source>
</evidence>
<sequence>MEMKLGPLGFYSYGKTKWEETCRDPISHIFVTYDSYVVNSIQFGYVENGALVLSKKHGSEGPEDSTRIVWLNHESEYITGISGDKYLSFLTFHTNERKHVAFKKEFNPPKLRPDQTIEIHSGIRDSCEFGGFFGSFDSDGLSSIGLCIRPVPSGVPTIKQENAHLRTILVARSPQSESLQIHLTTLPLPRLSVIEDCYYWKINDEDLRSYSAKKTWDAVRYREEEKPWTSNVWFKGSIPRYSFTMWLAHLDRLPTRSRMVSWGLNTSASCCLCDLETECRDHLFITCEVSSSLWNMILRRLGYPRGTLTSWTTLLQWLSRKDTVTSRTLKRLAAQATIYSIWGERNRRLHDGVTTSTETHFKFIDRHVRDVILGRRNGKNFSNLMLCWLRHE</sequence>
<dbReference type="SMART" id="SM00915">
    <property type="entry name" value="Jacalin"/>
    <property type="match status" value="1"/>
</dbReference>
<comment type="similarity">
    <text evidence="1">Belongs to the jacalin lectin family.</text>
</comment>
<proteinExistence type="inferred from homology"/>
<dbReference type="InterPro" id="IPR026960">
    <property type="entry name" value="RVT-Znf"/>
</dbReference>
<dbReference type="InterPro" id="IPR001229">
    <property type="entry name" value="Jacalin-like_lectin_dom"/>
</dbReference>
<evidence type="ECO:0000259" key="3">
    <source>
        <dbReference type="PROSITE" id="PS51752"/>
    </source>
</evidence>